<accession>A0A0L6UWC9</accession>
<keyword evidence="2" id="KW-1185">Reference proteome</keyword>
<proteinExistence type="predicted"/>
<organism evidence="1 2">
    <name type="scientific">Puccinia sorghi</name>
    <dbReference type="NCBI Taxonomy" id="27349"/>
    <lineage>
        <taxon>Eukaryota</taxon>
        <taxon>Fungi</taxon>
        <taxon>Dikarya</taxon>
        <taxon>Basidiomycota</taxon>
        <taxon>Pucciniomycotina</taxon>
        <taxon>Pucciniomycetes</taxon>
        <taxon>Pucciniales</taxon>
        <taxon>Pucciniaceae</taxon>
        <taxon>Puccinia</taxon>
    </lineage>
</organism>
<dbReference type="AlphaFoldDB" id="A0A0L6UWC9"/>
<dbReference type="OrthoDB" id="2851338at2759"/>
<reference evidence="1 2" key="1">
    <citation type="submission" date="2015-08" db="EMBL/GenBank/DDBJ databases">
        <title>Next Generation Sequencing and Analysis of the Genome of Puccinia sorghi L Schw, the Causal Agent of Maize Common Rust.</title>
        <authorList>
            <person name="Rochi L."/>
            <person name="Burguener G."/>
            <person name="Darino M."/>
            <person name="Turjanski A."/>
            <person name="Kreff E."/>
            <person name="Dieguez M.J."/>
            <person name="Sacco F."/>
        </authorList>
    </citation>
    <scope>NUCLEOTIDE SEQUENCE [LARGE SCALE GENOMIC DNA]</scope>
    <source>
        <strain evidence="1 2">RO10H11247</strain>
    </source>
</reference>
<evidence type="ECO:0000313" key="1">
    <source>
        <dbReference type="EMBL" id="KNZ52814.1"/>
    </source>
</evidence>
<dbReference type="VEuPathDB" id="FungiDB:VP01_343g6"/>
<name>A0A0L6UWC9_9BASI</name>
<dbReference type="Proteomes" id="UP000037035">
    <property type="component" value="Unassembled WGS sequence"/>
</dbReference>
<protein>
    <recommendedName>
        <fullName evidence="3">EthD domain-containing protein</fullName>
    </recommendedName>
</protein>
<evidence type="ECO:0000313" key="2">
    <source>
        <dbReference type="Proteomes" id="UP000037035"/>
    </source>
</evidence>
<evidence type="ECO:0008006" key="3">
    <source>
        <dbReference type="Google" id="ProtNLM"/>
    </source>
</evidence>
<dbReference type="STRING" id="27349.A0A0L6UWC9"/>
<dbReference type="EMBL" id="LAVV01008435">
    <property type="protein sequence ID" value="KNZ52814.1"/>
    <property type="molecule type" value="Genomic_DNA"/>
</dbReference>
<gene>
    <name evidence="1" type="ORF">VP01_343g6</name>
</gene>
<comment type="caution">
    <text evidence="1">The sequence shown here is derived from an EMBL/GenBank/DDBJ whole genome shotgun (WGS) entry which is preliminary data.</text>
</comment>
<sequence length="236" mass="27313">MPQEVTNPEAILVVFSEPGETVALHEFNEWYDEEHVPLRMSRFPEFLTGARYEAMDGGGPGFSAIYQVNTLGLFDQPRYRSLRTDRSAREADILARIGTLDRRTYRSIHLERRPSSEHNTTYHPHILTVELTRHSPELLTEIHSFEGWIMTQVGQIHDSSVIGHLQPPSTDPVRTPRYIFIFEFMNQDYEQSCQLAKLAQSPDQDQAVIRKWKLARGWQNSSTQLSTVHQSLYPFK</sequence>